<reference evidence="12 13" key="1">
    <citation type="submission" date="2012-08" db="EMBL/GenBank/DDBJ databases">
        <title>Whole genome shotgun sequence of Austwickia chelonae NBRC 105200.</title>
        <authorList>
            <person name="Yoshida I."/>
            <person name="Hosoyama A."/>
            <person name="Tsuchikane K."/>
            <person name="Katsumata H."/>
            <person name="Ando Y."/>
            <person name="Ohji S."/>
            <person name="Hamada M."/>
            <person name="Tamura T."/>
            <person name="Yamazoe A."/>
            <person name="Yamazaki S."/>
            <person name="Fujita N."/>
        </authorList>
    </citation>
    <scope>NUCLEOTIDE SEQUENCE [LARGE SCALE GENOMIC DNA]</scope>
    <source>
        <strain evidence="12 13">NBRC 105200</strain>
    </source>
</reference>
<evidence type="ECO:0000256" key="7">
    <source>
        <dbReference type="ARBA" id="ARBA00052328"/>
    </source>
</evidence>
<keyword evidence="13" id="KW-1185">Reference proteome</keyword>
<dbReference type="GO" id="GO:0000162">
    <property type="term" value="P:L-tryptophan biosynthetic process"/>
    <property type="evidence" value="ECO:0007669"/>
    <property type="project" value="UniProtKB-UniRule"/>
</dbReference>
<dbReference type="RefSeq" id="WP_006502386.1">
    <property type="nucleotide sequence ID" value="NZ_BAGZ01000005.1"/>
</dbReference>
<dbReference type="InterPro" id="IPR005940">
    <property type="entry name" value="Anthranilate_Pribosyl_Tfrase"/>
</dbReference>
<dbReference type="Proteomes" id="UP000008495">
    <property type="component" value="Unassembled WGS sequence"/>
</dbReference>
<organism evidence="12 13">
    <name type="scientific">Austwickia chelonae NBRC 105200</name>
    <dbReference type="NCBI Taxonomy" id="1184607"/>
    <lineage>
        <taxon>Bacteria</taxon>
        <taxon>Bacillati</taxon>
        <taxon>Actinomycetota</taxon>
        <taxon>Actinomycetes</taxon>
        <taxon>Micrococcales</taxon>
        <taxon>Dermatophilaceae</taxon>
        <taxon>Austwickia</taxon>
    </lineage>
</organism>
<dbReference type="Gene3D" id="3.40.1030.10">
    <property type="entry name" value="Nucleoside phosphorylase/phosphoribosyltransferase catalytic domain"/>
    <property type="match status" value="1"/>
</dbReference>
<keyword evidence="5 9" id="KW-0822">Tryptophan biosynthesis</keyword>
<evidence type="ECO:0000313" key="12">
    <source>
        <dbReference type="EMBL" id="GAB77634.1"/>
    </source>
</evidence>
<gene>
    <name evidence="9 12" type="primary">trpD</name>
    <name evidence="12" type="ORF">AUCHE_05_05490</name>
</gene>
<feature type="binding site" evidence="9">
    <location>
        <position position="229"/>
    </location>
    <ligand>
        <name>Mg(2+)</name>
        <dbReference type="ChEBI" id="CHEBI:18420"/>
        <label>1</label>
    </ligand>
</feature>
<feature type="binding site" evidence="9">
    <location>
        <position position="124"/>
    </location>
    <ligand>
        <name>5-phospho-alpha-D-ribose 1-diphosphate</name>
        <dbReference type="ChEBI" id="CHEBI:58017"/>
    </ligand>
</feature>
<comment type="similarity">
    <text evidence="8">In the C-terminal section; belongs to the anthranilate phosphoribosyltransferase family.</text>
</comment>
<keyword evidence="2 9" id="KW-0028">Amino-acid biosynthesis</keyword>
<evidence type="ECO:0000256" key="9">
    <source>
        <dbReference type="HAMAP-Rule" id="MF_00211"/>
    </source>
</evidence>
<comment type="caution">
    <text evidence="9">Lacks conserved residue(s) required for the propagation of feature annotation.</text>
</comment>
<dbReference type="EMBL" id="BAGZ01000005">
    <property type="protein sequence ID" value="GAB77634.1"/>
    <property type="molecule type" value="Genomic_DNA"/>
</dbReference>
<dbReference type="PANTHER" id="PTHR43285">
    <property type="entry name" value="ANTHRANILATE PHOSPHORIBOSYLTRANSFERASE"/>
    <property type="match status" value="1"/>
</dbReference>
<feature type="domain" description="Glycosyl transferase family 3 N-terminal" evidence="11">
    <location>
        <begin position="10"/>
        <end position="70"/>
    </location>
</feature>
<evidence type="ECO:0000256" key="6">
    <source>
        <dbReference type="ARBA" id="ARBA00023141"/>
    </source>
</evidence>
<feature type="binding site" evidence="9">
    <location>
        <position position="115"/>
    </location>
    <ligand>
        <name>anthranilate</name>
        <dbReference type="ChEBI" id="CHEBI:16567"/>
        <label>1</label>
    </ligand>
</feature>
<dbReference type="GO" id="GO:0000287">
    <property type="term" value="F:magnesium ion binding"/>
    <property type="evidence" value="ECO:0007669"/>
    <property type="project" value="UniProtKB-UniRule"/>
</dbReference>
<evidence type="ECO:0000259" key="10">
    <source>
        <dbReference type="Pfam" id="PF00591"/>
    </source>
</evidence>
<feature type="binding site" evidence="9">
    <location>
        <position position="170"/>
    </location>
    <ligand>
        <name>anthranilate</name>
        <dbReference type="ChEBI" id="CHEBI:16567"/>
        <label>2</label>
    </ligand>
</feature>
<dbReference type="InterPro" id="IPR017459">
    <property type="entry name" value="Glycosyl_Trfase_fam3_N_dom"/>
</dbReference>
<comment type="pathway">
    <text evidence="1 9">Amino-acid biosynthesis; L-tryptophan biosynthesis; L-tryptophan from chorismate: step 2/5.</text>
</comment>
<dbReference type="InterPro" id="IPR000312">
    <property type="entry name" value="Glycosyl_Trfase_fam3"/>
</dbReference>
<comment type="cofactor">
    <cofactor evidence="9">
        <name>Mg(2+)</name>
        <dbReference type="ChEBI" id="CHEBI:18420"/>
    </cofactor>
    <text evidence="9">Binds 2 magnesium ions per monomer.</text>
</comment>
<proteinExistence type="inferred from homology"/>
<dbReference type="STRING" id="100225.SAMN05421595_1472"/>
<comment type="catalytic activity">
    <reaction evidence="7 9">
        <text>N-(5-phospho-beta-D-ribosyl)anthranilate + diphosphate = 5-phospho-alpha-D-ribose 1-diphosphate + anthranilate</text>
        <dbReference type="Rhea" id="RHEA:11768"/>
        <dbReference type="ChEBI" id="CHEBI:16567"/>
        <dbReference type="ChEBI" id="CHEBI:18277"/>
        <dbReference type="ChEBI" id="CHEBI:33019"/>
        <dbReference type="ChEBI" id="CHEBI:58017"/>
        <dbReference type="EC" id="2.4.2.18"/>
    </reaction>
</comment>
<feature type="binding site" evidence="9">
    <location>
        <position position="96"/>
    </location>
    <ligand>
        <name>Mg(2+)</name>
        <dbReference type="ChEBI" id="CHEBI:18420"/>
        <label>1</label>
    </ligand>
</feature>
<accession>K6VLN0</accession>
<dbReference type="HAMAP" id="MF_00211">
    <property type="entry name" value="TrpD"/>
    <property type="match status" value="1"/>
</dbReference>
<dbReference type="OrthoDB" id="9806430at2"/>
<feature type="binding site" evidence="9">
    <location>
        <position position="228"/>
    </location>
    <ligand>
        <name>Mg(2+)</name>
        <dbReference type="ChEBI" id="CHEBI:18420"/>
        <label>2</label>
    </ligand>
</feature>
<dbReference type="EC" id="2.4.2.18" evidence="9"/>
<feature type="binding site" evidence="9">
    <location>
        <begin position="87"/>
        <end position="88"/>
    </location>
    <ligand>
        <name>5-phospho-alpha-D-ribose 1-diphosphate</name>
        <dbReference type="ChEBI" id="CHEBI:58017"/>
    </ligand>
</feature>
<dbReference type="SUPFAM" id="SSF47648">
    <property type="entry name" value="Nucleoside phosphorylase/phosphoribosyltransferase N-terminal domain"/>
    <property type="match status" value="1"/>
</dbReference>
<evidence type="ECO:0000313" key="13">
    <source>
        <dbReference type="Proteomes" id="UP000008495"/>
    </source>
</evidence>
<feature type="domain" description="Glycosyl transferase family 3" evidence="10">
    <location>
        <begin position="78"/>
        <end position="335"/>
    </location>
</feature>
<dbReference type="NCBIfam" id="TIGR01245">
    <property type="entry name" value="trpD"/>
    <property type="match status" value="1"/>
</dbReference>
<dbReference type="GO" id="GO:0004048">
    <property type="term" value="F:anthranilate phosphoribosyltransferase activity"/>
    <property type="evidence" value="ECO:0007669"/>
    <property type="project" value="UniProtKB-UniRule"/>
</dbReference>
<dbReference type="UniPathway" id="UPA00035">
    <property type="reaction ID" value="UER00041"/>
</dbReference>
<sequence length="352" mass="36149">MAAGPTWPTVLTAVLSGRDLAPSEATWAWRRIMNGEASPAQLAAFVVALRAKGVTVDELTAIAEEMLAHARPIVVPGPTLDIVGTGGDGSHSVNISTMAALVCAGAGATVVKHGNRAASSSSGTADVLEELGVVLDLSPDQVAEVARTAGMTFCFAQVFHPAMRHAAGPRRDLGIPTVFNILGPLTNPARPSHAAIGVADPALAPLVAGVFAARGKDTAVLRGDDGLDELTISTTSRVWWVRGGSVREYVVDPETLGVPVSPLSSLRGGSPAENAQVVREVLSGRVGPIRDAVVLNAGLALAVMGPSSGSDQGAFVRDLRQGMDRAEASIDTGSAADSLERWRSATCGYRAG</sequence>
<dbReference type="InterPro" id="IPR036320">
    <property type="entry name" value="Glycosyl_Trfase_fam3_N_dom_sf"/>
</dbReference>
<evidence type="ECO:0000256" key="3">
    <source>
        <dbReference type="ARBA" id="ARBA00022676"/>
    </source>
</evidence>
<dbReference type="SUPFAM" id="SSF52418">
    <property type="entry name" value="Nucleoside phosphorylase/phosphoribosyltransferase catalytic domain"/>
    <property type="match status" value="1"/>
</dbReference>
<evidence type="ECO:0000256" key="4">
    <source>
        <dbReference type="ARBA" id="ARBA00022679"/>
    </source>
</evidence>
<feature type="binding site" evidence="9">
    <location>
        <begin position="94"/>
        <end position="97"/>
    </location>
    <ligand>
        <name>5-phospho-alpha-D-ribose 1-diphosphate</name>
        <dbReference type="ChEBI" id="CHEBI:58017"/>
    </ligand>
</feature>
<dbReference type="Pfam" id="PF00591">
    <property type="entry name" value="Glycos_transf_3"/>
    <property type="match status" value="1"/>
</dbReference>
<evidence type="ECO:0000256" key="5">
    <source>
        <dbReference type="ARBA" id="ARBA00022822"/>
    </source>
</evidence>
<dbReference type="FunFam" id="3.40.1030.10:FF:000002">
    <property type="entry name" value="Anthranilate phosphoribosyltransferase"/>
    <property type="match status" value="1"/>
</dbReference>
<feature type="binding site" evidence="9">
    <location>
        <position position="92"/>
    </location>
    <ligand>
        <name>5-phospho-alpha-D-ribose 1-diphosphate</name>
        <dbReference type="ChEBI" id="CHEBI:58017"/>
    </ligand>
</feature>
<feature type="binding site" evidence="9">
    <location>
        <position position="229"/>
    </location>
    <ligand>
        <name>Mg(2+)</name>
        <dbReference type="ChEBI" id="CHEBI:18420"/>
        <label>2</label>
    </ligand>
</feature>
<evidence type="ECO:0000256" key="1">
    <source>
        <dbReference type="ARBA" id="ARBA00004907"/>
    </source>
</evidence>
<comment type="function">
    <text evidence="9">Catalyzes the transfer of the phosphoribosyl group of 5-phosphorylribose-1-pyrophosphate (PRPP) to anthranilate to yield N-(5'-phosphoribosyl)-anthranilate (PRA).</text>
</comment>
<keyword evidence="3 9" id="KW-0328">Glycosyltransferase</keyword>
<comment type="subunit">
    <text evidence="9">Homodimer.</text>
</comment>
<evidence type="ECO:0000256" key="8">
    <source>
        <dbReference type="ARBA" id="ARBA00061188"/>
    </source>
</evidence>
<keyword evidence="9" id="KW-0479">Metal-binding</keyword>
<feature type="binding site" evidence="9">
    <location>
        <position position="84"/>
    </location>
    <ligand>
        <name>anthranilate</name>
        <dbReference type="ChEBI" id="CHEBI:16567"/>
        <label>1</label>
    </ligand>
</feature>
<feature type="binding site" evidence="9">
    <location>
        <begin position="112"/>
        <end position="120"/>
    </location>
    <ligand>
        <name>5-phospho-alpha-D-ribose 1-diphosphate</name>
        <dbReference type="ChEBI" id="CHEBI:58017"/>
    </ligand>
</feature>
<keyword evidence="6 9" id="KW-0057">Aromatic amino acid biosynthesis</keyword>
<dbReference type="Pfam" id="PF02885">
    <property type="entry name" value="Glycos_trans_3N"/>
    <property type="match status" value="1"/>
</dbReference>
<evidence type="ECO:0000259" key="11">
    <source>
        <dbReference type="Pfam" id="PF02885"/>
    </source>
</evidence>
<dbReference type="GO" id="GO:0005829">
    <property type="term" value="C:cytosol"/>
    <property type="evidence" value="ECO:0007669"/>
    <property type="project" value="TreeGrafter"/>
</dbReference>
<protein>
    <recommendedName>
        <fullName evidence="9">Anthranilate phosphoribosyltransferase</fullName>
        <ecNumber evidence="9">2.4.2.18</ecNumber>
    </recommendedName>
</protein>
<dbReference type="PANTHER" id="PTHR43285:SF2">
    <property type="entry name" value="ANTHRANILATE PHOSPHORIBOSYLTRANSFERASE"/>
    <property type="match status" value="1"/>
</dbReference>
<dbReference type="Gene3D" id="1.20.970.10">
    <property type="entry name" value="Transferase, Pyrimidine Nucleoside Phosphorylase, Chain C"/>
    <property type="match status" value="1"/>
</dbReference>
<name>K6VLN0_9MICO</name>
<keyword evidence="9" id="KW-0460">Magnesium</keyword>
<comment type="similarity">
    <text evidence="9">Belongs to the anthranilate phosphoribosyltransferase family.</text>
</comment>
<feature type="binding site" evidence="9">
    <location>
        <position position="84"/>
    </location>
    <ligand>
        <name>5-phospho-alpha-D-ribose 1-diphosphate</name>
        <dbReference type="ChEBI" id="CHEBI:58017"/>
    </ligand>
</feature>
<evidence type="ECO:0000256" key="2">
    <source>
        <dbReference type="ARBA" id="ARBA00022605"/>
    </source>
</evidence>
<dbReference type="AlphaFoldDB" id="K6VLN0"/>
<dbReference type="InterPro" id="IPR035902">
    <property type="entry name" value="Nuc_phospho_transferase"/>
</dbReference>
<comment type="caution">
    <text evidence="12">The sequence shown here is derived from an EMBL/GenBank/DDBJ whole genome shotgun (WGS) entry which is preliminary data.</text>
</comment>
<keyword evidence="4 9" id="KW-0808">Transferase</keyword>
<dbReference type="eggNOG" id="COG0547">
    <property type="taxonomic scope" value="Bacteria"/>
</dbReference>